<feature type="domain" description="Helicase ATP-binding" evidence="4">
    <location>
        <begin position="146"/>
        <end position="322"/>
    </location>
</feature>
<dbReference type="SMART" id="SM00490">
    <property type="entry name" value="HELICc"/>
    <property type="match status" value="1"/>
</dbReference>
<dbReference type="GO" id="GO:0036297">
    <property type="term" value="P:interstrand cross-link repair"/>
    <property type="evidence" value="ECO:0007669"/>
    <property type="project" value="TreeGrafter"/>
</dbReference>
<dbReference type="SUPFAM" id="SSF52540">
    <property type="entry name" value="P-loop containing nucleoside triphosphate hydrolases"/>
    <property type="match status" value="1"/>
</dbReference>
<dbReference type="Pfam" id="PF00271">
    <property type="entry name" value="Helicase_C"/>
    <property type="match status" value="1"/>
</dbReference>
<dbReference type="PROSITE" id="PS51192">
    <property type="entry name" value="HELICASE_ATP_BIND_1"/>
    <property type="match status" value="1"/>
</dbReference>
<accession>A0A537JU24</accession>
<evidence type="ECO:0000259" key="4">
    <source>
        <dbReference type="PROSITE" id="PS51192"/>
    </source>
</evidence>
<dbReference type="PROSITE" id="PS51194">
    <property type="entry name" value="HELICASE_CTER"/>
    <property type="match status" value="1"/>
</dbReference>
<dbReference type="Gene3D" id="3.40.50.300">
    <property type="entry name" value="P-loop containing nucleotide triphosphate hydrolases"/>
    <property type="match status" value="2"/>
</dbReference>
<sequence length="848" mass="92372">MSCTAWPAGGRRSAGSAAFGPRSSSAGARSTSSSHGWPGGSWTSVRETSRRHSTVSPGSPRQEDDIAASAQARAAVASNHLFMEFGRLLAAIREDPRYRGQIVHEERFPARPARYGTLRRPLTEPLAQALARRGITRLYTHQTEALDAVRTGESVVITTGTASGKSLCYMLPVLETAVADPEARALFIYPTKALAQDQQDALGEFGLTVKFGSYDGDTPQAARRLLRAEAQVLLTNPDMLHVGILPQHFRWTAFLKHLRYVVLDDMHVYRGVFGSHVANILRRLVRVCRLRGADPQIICTSATVANAGPFGRRLTGRPLRVIDDDGAPRGPRRFVLWNPPVTDRATMSRRSAYLEAGWLMAALLRRDVRTIAFTKARKITELVHRYTVDALQESPELAARISPYRAGYLPAQRREIEQRLFRGDLAGVVSTSALELGIDVGGLDASILVGFPGTMASVWQRAGRAGRGVDESLAVLIALQDALDQYLMRQPAYFFGRPVEHATVDPENPYVLAAHLRCAASEVALWPGDEALFGPRMREVAEALEGMGDLVRRRDRWHPPSRRYPAGSVEIRSVSGDLYRIVNSGTRRLLGTVDAARALEQVHEGAVYLHQGEAYRVTRLDLATRTAAVEPDASGTYSEARVLTELSIVRPRAERPLGETTAHFGEVLVTQQVIEYRRKQLVTETVLSVTPLDLPEQELPTAALWIVIPPGLAAEVAAAGLDLAGGIHAVEHAAIGLLPLLAMCDRWDIGGVSYPQHPETGEATIFIYDGHRGGVGVAETGFELLDELLRRTLEAIVSCPCEAGCPSCIQSPKCGNLNAPLDKPAAVMLLRRLLGRVDVPSPTARGGG</sequence>
<evidence type="ECO:0000256" key="1">
    <source>
        <dbReference type="ARBA" id="ARBA00022741"/>
    </source>
</evidence>
<dbReference type="Pfam" id="PF09369">
    <property type="entry name" value="MZB"/>
    <property type="match status" value="1"/>
</dbReference>
<feature type="domain" description="Helicase C-terminal" evidence="5">
    <location>
        <begin position="355"/>
        <end position="510"/>
    </location>
</feature>
<dbReference type="InterPro" id="IPR027417">
    <property type="entry name" value="P-loop_NTPase"/>
</dbReference>
<dbReference type="Proteomes" id="UP000318509">
    <property type="component" value="Unassembled WGS sequence"/>
</dbReference>
<evidence type="ECO:0000256" key="2">
    <source>
        <dbReference type="ARBA" id="ARBA00022840"/>
    </source>
</evidence>
<dbReference type="InterPro" id="IPR011545">
    <property type="entry name" value="DEAD/DEAH_box_helicase_dom"/>
</dbReference>
<dbReference type="GO" id="GO:0043138">
    <property type="term" value="F:3'-5' DNA helicase activity"/>
    <property type="evidence" value="ECO:0007669"/>
    <property type="project" value="TreeGrafter"/>
</dbReference>
<evidence type="ECO:0000313" key="6">
    <source>
        <dbReference type="EMBL" id="TMI87038.1"/>
    </source>
</evidence>
<dbReference type="InterPro" id="IPR022307">
    <property type="entry name" value="Helicase_put_actinobac"/>
</dbReference>
<dbReference type="EMBL" id="VBAK01000168">
    <property type="protein sequence ID" value="TMI87038.1"/>
    <property type="molecule type" value="Genomic_DNA"/>
</dbReference>
<dbReference type="GO" id="GO:0005524">
    <property type="term" value="F:ATP binding"/>
    <property type="evidence" value="ECO:0007669"/>
    <property type="project" value="UniProtKB-KW"/>
</dbReference>
<keyword evidence="2" id="KW-0067">ATP-binding</keyword>
<dbReference type="AlphaFoldDB" id="A0A537JU24"/>
<feature type="compositionally biased region" description="Low complexity" evidence="3">
    <location>
        <begin position="8"/>
        <end position="36"/>
    </location>
</feature>
<proteinExistence type="predicted"/>
<evidence type="ECO:0000259" key="5">
    <source>
        <dbReference type="PROSITE" id="PS51194"/>
    </source>
</evidence>
<dbReference type="CDD" id="cd18797">
    <property type="entry name" value="SF2_C_Hrq"/>
    <property type="match status" value="1"/>
</dbReference>
<dbReference type="InterPro" id="IPR055227">
    <property type="entry name" value="HRQ1_WHD"/>
</dbReference>
<reference evidence="6 7" key="1">
    <citation type="journal article" date="2019" name="Nat. Microbiol.">
        <title>Mediterranean grassland soil C-N compound turnover is dependent on rainfall and depth, and is mediated by genomically divergent microorganisms.</title>
        <authorList>
            <person name="Diamond S."/>
            <person name="Andeer P.F."/>
            <person name="Li Z."/>
            <person name="Crits-Christoph A."/>
            <person name="Burstein D."/>
            <person name="Anantharaman K."/>
            <person name="Lane K.R."/>
            <person name="Thomas B.C."/>
            <person name="Pan C."/>
            <person name="Northen T.R."/>
            <person name="Banfield J.F."/>
        </authorList>
    </citation>
    <scope>NUCLEOTIDE SEQUENCE [LARGE SCALE GENOMIC DNA]</scope>
    <source>
        <strain evidence="6">NP_3</strain>
    </source>
</reference>
<dbReference type="Pfam" id="PF22982">
    <property type="entry name" value="WHD_HRQ1"/>
    <property type="match status" value="1"/>
</dbReference>
<dbReference type="CDD" id="cd17923">
    <property type="entry name" value="DEXHc_Hrq1-like"/>
    <property type="match status" value="1"/>
</dbReference>
<protein>
    <submittedName>
        <fullName evidence="6">DUF1998 domain-containing protein</fullName>
    </submittedName>
</protein>
<feature type="region of interest" description="Disordered" evidence="3">
    <location>
        <begin position="1"/>
        <end position="68"/>
    </location>
</feature>
<dbReference type="GO" id="GO:0003676">
    <property type="term" value="F:nucleic acid binding"/>
    <property type="evidence" value="ECO:0007669"/>
    <property type="project" value="InterPro"/>
</dbReference>
<dbReference type="GO" id="GO:0006289">
    <property type="term" value="P:nucleotide-excision repair"/>
    <property type="evidence" value="ECO:0007669"/>
    <property type="project" value="TreeGrafter"/>
</dbReference>
<dbReference type="Pfam" id="PF00270">
    <property type="entry name" value="DEAD"/>
    <property type="match status" value="1"/>
</dbReference>
<keyword evidence="1" id="KW-0547">Nucleotide-binding</keyword>
<dbReference type="InterPro" id="IPR001650">
    <property type="entry name" value="Helicase_C-like"/>
</dbReference>
<dbReference type="PANTHER" id="PTHR47957:SF3">
    <property type="entry name" value="ATP-DEPENDENT HELICASE HRQ1"/>
    <property type="match status" value="1"/>
</dbReference>
<dbReference type="NCBIfam" id="TIGR03817">
    <property type="entry name" value="DECH_helic"/>
    <property type="match status" value="1"/>
</dbReference>
<organism evidence="6 7">
    <name type="scientific">Candidatus Segetimicrobium genomatis</name>
    <dbReference type="NCBI Taxonomy" id="2569760"/>
    <lineage>
        <taxon>Bacteria</taxon>
        <taxon>Bacillati</taxon>
        <taxon>Candidatus Sysuimicrobiota</taxon>
        <taxon>Candidatus Sysuimicrobiia</taxon>
        <taxon>Candidatus Sysuimicrobiales</taxon>
        <taxon>Candidatus Segetimicrobiaceae</taxon>
        <taxon>Candidatus Segetimicrobium</taxon>
    </lineage>
</organism>
<evidence type="ECO:0000256" key="3">
    <source>
        <dbReference type="SAM" id="MobiDB-lite"/>
    </source>
</evidence>
<evidence type="ECO:0000313" key="7">
    <source>
        <dbReference type="Proteomes" id="UP000318509"/>
    </source>
</evidence>
<dbReference type="InterPro" id="IPR018973">
    <property type="entry name" value="MZB"/>
</dbReference>
<gene>
    <name evidence="6" type="ORF">E6H00_16780</name>
</gene>
<dbReference type="PANTHER" id="PTHR47957">
    <property type="entry name" value="ATP-DEPENDENT HELICASE HRQ1"/>
    <property type="match status" value="1"/>
</dbReference>
<name>A0A537JU24_9BACT</name>
<comment type="caution">
    <text evidence="6">The sequence shown here is derived from an EMBL/GenBank/DDBJ whole genome shotgun (WGS) entry which is preliminary data.</text>
</comment>
<dbReference type="InterPro" id="IPR014001">
    <property type="entry name" value="Helicase_ATP-bd"/>
</dbReference>
<dbReference type="SMART" id="SM00487">
    <property type="entry name" value="DEXDc"/>
    <property type="match status" value="1"/>
</dbReference>